<proteinExistence type="predicted"/>
<evidence type="ECO:0000259" key="2">
    <source>
        <dbReference type="Pfam" id="PF01488"/>
    </source>
</evidence>
<reference evidence="3 4" key="1">
    <citation type="journal article" date="2018" name="Syst. Appl. Microbiol.">
        <title>Abditibacterium utsteinense sp. nov., the first cultivated member of candidate phylum FBP, isolated from ice-free Antarctic soil samples.</title>
        <authorList>
            <person name="Tahon G."/>
            <person name="Tytgat B."/>
            <person name="Lebbe L."/>
            <person name="Carlier A."/>
            <person name="Willems A."/>
        </authorList>
    </citation>
    <scope>NUCLEOTIDE SEQUENCE [LARGE SCALE GENOMIC DNA]</scope>
    <source>
        <strain evidence="3 4">LMG 29911</strain>
    </source>
</reference>
<dbReference type="InParanoid" id="A0A2S8SXG4"/>
<evidence type="ECO:0000313" key="3">
    <source>
        <dbReference type="EMBL" id="PQV65493.1"/>
    </source>
</evidence>
<accession>A0A2S8SXG4</accession>
<dbReference type="RefSeq" id="WP_105482225.1">
    <property type="nucleotide sequence ID" value="NZ_NIGF01000001.1"/>
</dbReference>
<evidence type="ECO:0000256" key="1">
    <source>
        <dbReference type="ARBA" id="ARBA00022857"/>
    </source>
</evidence>
<dbReference type="Proteomes" id="UP000237684">
    <property type="component" value="Unassembled WGS sequence"/>
</dbReference>
<feature type="domain" description="Quinate/shikimate 5-dehydrogenase/glutamyl-tRNA reductase" evidence="2">
    <location>
        <begin position="147"/>
        <end position="261"/>
    </location>
</feature>
<name>A0A2S8SXG4_9BACT</name>
<dbReference type="OrthoDB" id="9808814at2"/>
<dbReference type="InterPro" id="IPR036291">
    <property type="entry name" value="NAD(P)-bd_dom_sf"/>
</dbReference>
<protein>
    <submittedName>
        <fullName evidence="3">Putative amino acid dehydrogenase</fullName>
    </submittedName>
</protein>
<keyword evidence="1" id="KW-0521">NADP</keyword>
<dbReference type="AlphaFoldDB" id="A0A2S8SXG4"/>
<dbReference type="SUPFAM" id="SSF51735">
    <property type="entry name" value="NAD(P)-binding Rossmann-fold domains"/>
    <property type="match status" value="1"/>
</dbReference>
<dbReference type="EMBL" id="NIGF01000001">
    <property type="protein sequence ID" value="PQV65493.1"/>
    <property type="molecule type" value="Genomic_DNA"/>
</dbReference>
<gene>
    <name evidence="3" type="ORF">B1R32_101235</name>
</gene>
<comment type="caution">
    <text evidence="3">The sequence shown here is derived from an EMBL/GenBank/DDBJ whole genome shotgun (WGS) entry which is preliminary data.</text>
</comment>
<keyword evidence="4" id="KW-1185">Reference proteome</keyword>
<dbReference type="InterPro" id="IPR006151">
    <property type="entry name" value="Shikm_DH/Glu-tRNA_Rdtase"/>
</dbReference>
<organism evidence="3 4">
    <name type="scientific">Abditibacterium utsteinense</name>
    <dbReference type="NCBI Taxonomy" id="1960156"/>
    <lineage>
        <taxon>Bacteria</taxon>
        <taxon>Pseudomonadati</taxon>
        <taxon>Abditibacteriota</taxon>
        <taxon>Abditibacteriia</taxon>
        <taxon>Abditibacteriales</taxon>
        <taxon>Abditibacteriaceae</taxon>
        <taxon>Abditibacterium</taxon>
    </lineage>
</organism>
<dbReference type="Gene3D" id="3.40.50.720">
    <property type="entry name" value="NAD(P)-binding Rossmann-like Domain"/>
    <property type="match status" value="1"/>
</dbReference>
<dbReference type="Pfam" id="PF01488">
    <property type="entry name" value="Shikimate_DH"/>
    <property type="match status" value="1"/>
</dbReference>
<evidence type="ECO:0000313" key="4">
    <source>
        <dbReference type="Proteomes" id="UP000237684"/>
    </source>
</evidence>
<sequence length="368" mass="39585">MNTFSFVIHPLELKRDAARYKPILGIFPEPVIEQIALRMGPKTISQIKGITSKTGAQCEGFFVGCPLGTRQLLNLPHEVIYKKLVDAGKYSADLGAKIMGLGAFTSVAGDAGVTVAQRLEGIIGVTSGNSYTVYSAIQALLLGAQKMEIEARSATVAIVGATGSIGAVSAKILASQVGEIILLGRDMAKLEKLKVEVEAQSDCSAQIRVSTDIRAALREAELVLTVSSAGKELIFPEDLKVGAVICDVARPRDVSKAVVEKRDDVLVIEGGVITVPGEDVQFNFEFGFPRSTAFACMSETMLMALEGTNQNYTLGRDLSVEQVKRIGEIAKKHGFELAGFRSFEIAVTDEHIEQVRQNARRKRALVTA</sequence>